<gene>
    <name evidence="1" type="ORF">HaLaN_22545</name>
</gene>
<evidence type="ECO:0000313" key="1">
    <source>
        <dbReference type="EMBL" id="GFH24700.1"/>
    </source>
</evidence>
<protein>
    <submittedName>
        <fullName evidence="1">NFACT-R_1 domain-containing protein</fullName>
    </submittedName>
</protein>
<dbReference type="EMBL" id="BLLF01002608">
    <property type="protein sequence ID" value="GFH24700.1"/>
    <property type="molecule type" value="Genomic_DNA"/>
</dbReference>
<comment type="caution">
    <text evidence="1">The sequence shown here is derived from an EMBL/GenBank/DDBJ whole genome shotgun (WGS) entry which is preliminary data.</text>
</comment>
<organism evidence="1 2">
    <name type="scientific">Haematococcus lacustris</name>
    <name type="common">Green alga</name>
    <name type="synonym">Haematococcus pluvialis</name>
    <dbReference type="NCBI Taxonomy" id="44745"/>
    <lineage>
        <taxon>Eukaryota</taxon>
        <taxon>Viridiplantae</taxon>
        <taxon>Chlorophyta</taxon>
        <taxon>core chlorophytes</taxon>
        <taxon>Chlorophyceae</taxon>
        <taxon>CS clade</taxon>
        <taxon>Chlamydomonadales</taxon>
        <taxon>Haematococcaceae</taxon>
        <taxon>Haematococcus</taxon>
    </lineage>
</organism>
<dbReference type="AlphaFoldDB" id="A0A699ZU17"/>
<sequence>MKCCPCMDVGMAACMVTVDLSLSAFANAALHHQTRKKHDVKQAKTLAANEAALKAAERKVETALQQASWAGDGKLGRECQAGW</sequence>
<keyword evidence="2" id="KW-1185">Reference proteome</keyword>
<proteinExistence type="predicted"/>
<dbReference type="Proteomes" id="UP000485058">
    <property type="component" value="Unassembled WGS sequence"/>
</dbReference>
<name>A0A699ZU17_HAELA</name>
<accession>A0A699ZU17</accession>
<evidence type="ECO:0000313" key="2">
    <source>
        <dbReference type="Proteomes" id="UP000485058"/>
    </source>
</evidence>
<reference evidence="1 2" key="1">
    <citation type="submission" date="2020-02" db="EMBL/GenBank/DDBJ databases">
        <title>Draft genome sequence of Haematococcus lacustris strain NIES-144.</title>
        <authorList>
            <person name="Morimoto D."/>
            <person name="Nakagawa S."/>
            <person name="Yoshida T."/>
            <person name="Sawayama S."/>
        </authorList>
    </citation>
    <scope>NUCLEOTIDE SEQUENCE [LARGE SCALE GENOMIC DNA]</scope>
    <source>
        <strain evidence="1 2">NIES-144</strain>
    </source>
</reference>